<comment type="caution">
    <text evidence="1">The sequence shown here is derived from an EMBL/GenBank/DDBJ whole genome shotgun (WGS) entry which is preliminary data.</text>
</comment>
<dbReference type="EMBL" id="NSJF01000004">
    <property type="protein sequence ID" value="PAT34444.1"/>
    <property type="molecule type" value="Genomic_DNA"/>
</dbReference>
<dbReference type="PANTHER" id="PTHR43564:SF2">
    <property type="entry name" value="BLR6059 PROTEIN"/>
    <property type="match status" value="1"/>
</dbReference>
<dbReference type="InterPro" id="IPR007325">
    <property type="entry name" value="KFase/CYL"/>
</dbReference>
<dbReference type="Pfam" id="PF04199">
    <property type="entry name" value="Cyclase"/>
    <property type="match status" value="1"/>
</dbReference>
<protein>
    <submittedName>
        <fullName evidence="1">Cyclase</fullName>
    </submittedName>
</protein>
<dbReference type="SUPFAM" id="SSF102198">
    <property type="entry name" value="Putative cyclase"/>
    <property type="match status" value="1"/>
</dbReference>
<name>A0A2A2A9Q2_9BURK</name>
<dbReference type="AlphaFoldDB" id="A0A2A2A9Q2"/>
<sequence length="271" mass="30364">MPRRFVDLSIYLENDVVSDPPAFAPRIEYFDHQNSFGQMAPFFPGLQQQDLPDGEVWAVEMVQLSTHNGTHLDAPYHFHSTMDKALGEKKRSWTIDEVPLEWCFQPGVKLDFRHFDDGYVVSAADVQAELQRIGHTLKPLEIVVVNTRAGSRYGQPDYVSSGCGMGYEATMYLLEQGVRLTGTDAWSWDAPFIHTARKYAATGDANLIWEGHKAGRDIGYCHLEKLHNLEALPPTGFFISCFPHKIRGASAGWTRAVAIFDDALQETTDGA</sequence>
<dbReference type="Gene3D" id="3.50.30.50">
    <property type="entry name" value="Putative cyclase"/>
    <property type="match status" value="1"/>
</dbReference>
<accession>A0A2A2A9Q2</accession>
<proteinExistence type="predicted"/>
<evidence type="ECO:0000313" key="2">
    <source>
        <dbReference type="Proteomes" id="UP000217999"/>
    </source>
</evidence>
<dbReference type="GO" id="GO:0019441">
    <property type="term" value="P:L-tryptophan catabolic process to kynurenine"/>
    <property type="evidence" value="ECO:0007669"/>
    <property type="project" value="InterPro"/>
</dbReference>
<evidence type="ECO:0000313" key="1">
    <source>
        <dbReference type="EMBL" id="PAT34444.1"/>
    </source>
</evidence>
<organism evidence="1 2">
    <name type="scientific">Vandammella animalimorsus</name>
    <dbReference type="NCBI Taxonomy" id="2029117"/>
    <lineage>
        <taxon>Bacteria</taxon>
        <taxon>Pseudomonadati</taxon>
        <taxon>Pseudomonadota</taxon>
        <taxon>Betaproteobacteria</taxon>
        <taxon>Burkholderiales</taxon>
        <taxon>Comamonadaceae</taxon>
        <taxon>Vandammella</taxon>
    </lineage>
</organism>
<dbReference type="PANTHER" id="PTHR43564">
    <property type="entry name" value="KYNURENINE FORMAMIDASE-LIKE PROTEIN"/>
    <property type="match status" value="1"/>
</dbReference>
<dbReference type="InterPro" id="IPR037175">
    <property type="entry name" value="KFase_sf"/>
</dbReference>
<reference evidence="1 2" key="1">
    <citation type="submission" date="2017-08" db="EMBL/GenBank/DDBJ databases">
        <title>WGS of Clinical strains of the CDC Group NO-1 linked to zoonotic infections in humans.</title>
        <authorList>
            <person name="Bernier A.-M."/>
            <person name="Bernard K."/>
        </authorList>
    </citation>
    <scope>NUCLEOTIDE SEQUENCE [LARGE SCALE GENOMIC DNA]</scope>
    <source>
        <strain evidence="1 2">NML03-0146</strain>
    </source>
</reference>
<gene>
    <name evidence="1" type="ORF">CK620_09590</name>
</gene>
<dbReference type="Proteomes" id="UP000217999">
    <property type="component" value="Unassembled WGS sequence"/>
</dbReference>
<dbReference type="RefSeq" id="WP_095550097.1">
    <property type="nucleotide sequence ID" value="NZ_NSJF01000004.1"/>
</dbReference>
<dbReference type="GO" id="GO:0004061">
    <property type="term" value="F:arylformamidase activity"/>
    <property type="evidence" value="ECO:0007669"/>
    <property type="project" value="InterPro"/>
</dbReference>